<dbReference type="EMBL" id="KB298168">
    <property type="protein sequence ID" value="ELU09556.1"/>
    <property type="molecule type" value="Genomic_DNA"/>
</dbReference>
<feature type="transmembrane region" description="Helical" evidence="6">
    <location>
        <begin position="91"/>
        <end position="113"/>
    </location>
</feature>
<sequence>MANYSNGSMTSGCQVDYEEIGMIEHFRDEFANHTALGESRRVKSAIEGLGYVTSVLCMLGIVGNILNILVLSQKGLLGSMERMERSAHFGLLSLALSDLLFCILLVPRIWIPVADEYYAKDFSLFYATYSDGFINIFLLSSTWLTVTMATSRYLAICFPLQARQVIGMTFAKLSIIVVFVICILFNIPKFFTWRIVEGHDIYCRNIYQKKSGPLLNNALFASTYRWSYFVLGILIPLIVLAYCNVNLVRALRRSLRMQKSLRATRTRAVHTTNRITLIFIIIIVLYLLMVLPGELVHFIRATALESDFGHFHFNLAVAVTNTCQAVNFAVNFVLYLTVNIHFRSQFCALVHCTYLRGKPNGRDGNGAGSTRHPNSTYTRQMELSTTEQLLEVNVGNSTDGNATTADTSFSRLNGSPSMRSYKRENGGGIPAAT</sequence>
<evidence type="ECO:0000259" key="7">
    <source>
        <dbReference type="PROSITE" id="PS50262"/>
    </source>
</evidence>
<feature type="transmembrane region" description="Helical" evidence="6">
    <location>
        <begin position="226"/>
        <end position="251"/>
    </location>
</feature>
<reference evidence="10" key="1">
    <citation type="submission" date="2012-12" db="EMBL/GenBank/DDBJ databases">
        <authorList>
            <person name="Hellsten U."/>
            <person name="Grimwood J."/>
            <person name="Chapman J.A."/>
            <person name="Shapiro H."/>
            <person name="Aerts A."/>
            <person name="Otillar R.P."/>
            <person name="Terry A.Y."/>
            <person name="Boore J.L."/>
            <person name="Simakov O."/>
            <person name="Marletaz F."/>
            <person name="Cho S.-J."/>
            <person name="Edsinger-Gonzales E."/>
            <person name="Havlak P."/>
            <person name="Kuo D.-H."/>
            <person name="Larsson T."/>
            <person name="Lv J."/>
            <person name="Arendt D."/>
            <person name="Savage R."/>
            <person name="Osoegawa K."/>
            <person name="de Jong P."/>
            <person name="Lindberg D.R."/>
            <person name="Seaver E.C."/>
            <person name="Weisblat D.A."/>
            <person name="Putnam N.H."/>
            <person name="Grigoriev I.V."/>
            <person name="Rokhsar D.S."/>
        </authorList>
    </citation>
    <scope>NUCLEOTIDE SEQUENCE</scope>
    <source>
        <strain evidence="10">I ESC-2004</strain>
    </source>
</reference>
<dbReference type="CDD" id="cd14978">
    <property type="entry name" value="7tmA_FMRFamide_R-like"/>
    <property type="match status" value="1"/>
</dbReference>
<keyword evidence="3 6" id="KW-1133">Transmembrane helix</keyword>
<evidence type="ECO:0000256" key="4">
    <source>
        <dbReference type="ARBA" id="ARBA00023136"/>
    </source>
</evidence>
<feature type="transmembrane region" description="Helical" evidence="6">
    <location>
        <begin position="166"/>
        <end position="187"/>
    </location>
</feature>
<dbReference type="InterPro" id="IPR017452">
    <property type="entry name" value="GPCR_Rhodpsn_7TM"/>
</dbReference>
<feature type="transmembrane region" description="Helical" evidence="6">
    <location>
        <begin position="49"/>
        <end position="70"/>
    </location>
</feature>
<accession>R7V1M2</accession>
<dbReference type="Gene3D" id="1.20.1070.10">
    <property type="entry name" value="Rhodopsin 7-helix transmembrane proteins"/>
    <property type="match status" value="1"/>
</dbReference>
<dbReference type="GO" id="GO:0004930">
    <property type="term" value="F:G protein-coupled receptor activity"/>
    <property type="evidence" value="ECO:0007669"/>
    <property type="project" value="InterPro"/>
</dbReference>
<dbReference type="PANTHER" id="PTHR46641:SF2">
    <property type="entry name" value="FMRFAMIDE RECEPTOR"/>
    <property type="match status" value="1"/>
</dbReference>
<evidence type="ECO:0000313" key="10">
    <source>
        <dbReference type="Proteomes" id="UP000014760"/>
    </source>
</evidence>
<dbReference type="EnsemblMetazoa" id="CapteT212570">
    <property type="protein sequence ID" value="CapteP212570"/>
    <property type="gene ID" value="CapteG212570"/>
</dbReference>
<organism evidence="8">
    <name type="scientific">Capitella teleta</name>
    <name type="common">Polychaete worm</name>
    <dbReference type="NCBI Taxonomy" id="283909"/>
    <lineage>
        <taxon>Eukaryota</taxon>
        <taxon>Metazoa</taxon>
        <taxon>Spiralia</taxon>
        <taxon>Lophotrochozoa</taxon>
        <taxon>Annelida</taxon>
        <taxon>Polychaeta</taxon>
        <taxon>Sedentaria</taxon>
        <taxon>Scolecida</taxon>
        <taxon>Capitellidae</taxon>
        <taxon>Capitella</taxon>
    </lineage>
</organism>
<dbReference type="Pfam" id="PF00001">
    <property type="entry name" value="7tm_1"/>
    <property type="match status" value="1"/>
</dbReference>
<feature type="transmembrane region" description="Helical" evidence="6">
    <location>
        <begin position="311"/>
        <end position="336"/>
    </location>
</feature>
<proteinExistence type="predicted"/>
<dbReference type="OrthoDB" id="6286129at2759"/>
<dbReference type="Proteomes" id="UP000014760">
    <property type="component" value="Unassembled WGS sequence"/>
</dbReference>
<evidence type="ECO:0000256" key="2">
    <source>
        <dbReference type="ARBA" id="ARBA00022692"/>
    </source>
</evidence>
<dbReference type="InterPro" id="IPR052954">
    <property type="entry name" value="GPCR-Ligand_Int"/>
</dbReference>
<evidence type="ECO:0000256" key="5">
    <source>
        <dbReference type="SAM" id="MobiDB-lite"/>
    </source>
</evidence>
<gene>
    <name evidence="8" type="ORF">CAPTEDRAFT_212570</name>
</gene>
<evidence type="ECO:0000256" key="3">
    <source>
        <dbReference type="ARBA" id="ARBA00022989"/>
    </source>
</evidence>
<dbReference type="PANTHER" id="PTHR46641">
    <property type="entry name" value="FMRFAMIDE RECEPTOR-RELATED"/>
    <property type="match status" value="1"/>
</dbReference>
<feature type="transmembrane region" description="Helical" evidence="6">
    <location>
        <begin position="272"/>
        <end position="291"/>
    </location>
</feature>
<feature type="transmembrane region" description="Helical" evidence="6">
    <location>
        <begin position="133"/>
        <end position="154"/>
    </location>
</feature>
<dbReference type="EMBL" id="AMQN01006355">
    <property type="status" value="NOT_ANNOTATED_CDS"/>
    <property type="molecule type" value="Genomic_DNA"/>
</dbReference>
<protein>
    <recommendedName>
        <fullName evidence="7">G-protein coupled receptors family 1 profile domain-containing protein</fullName>
    </recommendedName>
</protein>
<reference evidence="8 10" key="2">
    <citation type="journal article" date="2013" name="Nature">
        <title>Insights into bilaterian evolution from three spiralian genomes.</title>
        <authorList>
            <person name="Simakov O."/>
            <person name="Marletaz F."/>
            <person name="Cho S.J."/>
            <person name="Edsinger-Gonzales E."/>
            <person name="Havlak P."/>
            <person name="Hellsten U."/>
            <person name="Kuo D.H."/>
            <person name="Larsson T."/>
            <person name="Lv J."/>
            <person name="Arendt D."/>
            <person name="Savage R."/>
            <person name="Osoegawa K."/>
            <person name="de Jong P."/>
            <person name="Grimwood J."/>
            <person name="Chapman J.A."/>
            <person name="Shapiro H."/>
            <person name="Aerts A."/>
            <person name="Otillar R.P."/>
            <person name="Terry A.Y."/>
            <person name="Boore J.L."/>
            <person name="Grigoriev I.V."/>
            <person name="Lindberg D.R."/>
            <person name="Seaver E.C."/>
            <person name="Weisblat D.A."/>
            <person name="Putnam N.H."/>
            <person name="Rokhsar D.S."/>
        </authorList>
    </citation>
    <scope>NUCLEOTIDE SEQUENCE</scope>
    <source>
        <strain evidence="8 10">I ESC-2004</strain>
    </source>
</reference>
<dbReference type="STRING" id="283909.R7V1M2"/>
<dbReference type="SUPFAM" id="SSF81321">
    <property type="entry name" value="Family A G protein-coupled receptor-like"/>
    <property type="match status" value="1"/>
</dbReference>
<dbReference type="GO" id="GO:0016020">
    <property type="term" value="C:membrane"/>
    <property type="evidence" value="ECO:0007669"/>
    <property type="project" value="UniProtKB-SubCell"/>
</dbReference>
<keyword evidence="10" id="KW-1185">Reference proteome</keyword>
<dbReference type="FunCoup" id="R7V1M2">
    <property type="interactions" value="20"/>
</dbReference>
<dbReference type="PRINTS" id="PR00237">
    <property type="entry name" value="GPCRRHODOPSN"/>
</dbReference>
<feature type="domain" description="G-protein coupled receptors family 1 profile" evidence="7">
    <location>
        <begin position="63"/>
        <end position="335"/>
    </location>
</feature>
<keyword evidence="4 6" id="KW-0472">Membrane</keyword>
<evidence type="ECO:0000256" key="1">
    <source>
        <dbReference type="ARBA" id="ARBA00004370"/>
    </source>
</evidence>
<keyword evidence="2 6" id="KW-0812">Transmembrane</keyword>
<dbReference type="HOGENOM" id="CLU_009579_24_7_1"/>
<evidence type="ECO:0000313" key="8">
    <source>
        <dbReference type="EMBL" id="ELU09556.1"/>
    </source>
</evidence>
<dbReference type="PROSITE" id="PS50262">
    <property type="entry name" value="G_PROTEIN_RECEP_F1_2"/>
    <property type="match status" value="1"/>
</dbReference>
<dbReference type="InterPro" id="IPR000276">
    <property type="entry name" value="GPCR_Rhodpsn"/>
</dbReference>
<dbReference type="AlphaFoldDB" id="R7V1M2"/>
<name>R7V1M2_CAPTE</name>
<evidence type="ECO:0000256" key="6">
    <source>
        <dbReference type="SAM" id="Phobius"/>
    </source>
</evidence>
<reference evidence="9" key="3">
    <citation type="submission" date="2015-06" db="UniProtKB">
        <authorList>
            <consortium name="EnsemblMetazoa"/>
        </authorList>
    </citation>
    <scope>IDENTIFICATION</scope>
</reference>
<feature type="compositionally biased region" description="Polar residues" evidence="5">
    <location>
        <begin position="395"/>
        <end position="418"/>
    </location>
</feature>
<feature type="region of interest" description="Disordered" evidence="5">
    <location>
        <begin position="395"/>
        <end position="433"/>
    </location>
</feature>
<evidence type="ECO:0000313" key="9">
    <source>
        <dbReference type="EnsemblMetazoa" id="CapteP212570"/>
    </source>
</evidence>
<comment type="subcellular location">
    <subcellularLocation>
        <location evidence="1">Membrane</location>
    </subcellularLocation>
</comment>